<evidence type="ECO:0000256" key="10">
    <source>
        <dbReference type="RuleBase" id="RU364013"/>
    </source>
</evidence>
<dbReference type="STRING" id="215250.A0A316YV70"/>
<accession>A0A316YV70</accession>
<comment type="subcellular location">
    <subcellularLocation>
        <location evidence="10">Nucleus</location>
    </subcellularLocation>
    <subcellularLocation>
        <location evidence="10">Chromosome</location>
    </subcellularLocation>
</comment>
<name>A0A316YV70_9BASI</name>
<dbReference type="GO" id="GO:0003677">
    <property type="term" value="F:DNA binding"/>
    <property type="evidence" value="ECO:0007669"/>
    <property type="project" value="InterPro"/>
</dbReference>
<dbReference type="Pfam" id="PF08512">
    <property type="entry name" value="Rttp106-like_middle"/>
    <property type="match status" value="1"/>
</dbReference>
<evidence type="ECO:0000256" key="7">
    <source>
        <dbReference type="ARBA" id="ARBA00023204"/>
    </source>
</evidence>
<protein>
    <recommendedName>
        <fullName evidence="10">FACT complex subunit POB3</fullName>
    </recommendedName>
</protein>
<evidence type="ECO:0000256" key="6">
    <source>
        <dbReference type="ARBA" id="ARBA00023163"/>
    </source>
</evidence>
<dbReference type="AlphaFoldDB" id="A0A316YV70"/>
<reference evidence="13 14" key="1">
    <citation type="journal article" date="2018" name="Mol. Biol. Evol.">
        <title>Broad Genomic Sampling Reveals a Smut Pathogenic Ancestry of the Fungal Clade Ustilaginomycotina.</title>
        <authorList>
            <person name="Kijpornyongpan T."/>
            <person name="Mondo S.J."/>
            <person name="Barry K."/>
            <person name="Sandor L."/>
            <person name="Lee J."/>
            <person name="Lipzen A."/>
            <person name="Pangilinan J."/>
            <person name="LaButti K."/>
            <person name="Hainaut M."/>
            <person name="Henrissat B."/>
            <person name="Grigoriev I.V."/>
            <person name="Spatafora J.W."/>
            <person name="Aime M.C."/>
        </authorList>
    </citation>
    <scope>NUCLEOTIDE SEQUENCE [LARGE SCALE GENOMIC DNA]</scope>
    <source>
        <strain evidence="13 14">MCA 4198</strain>
    </source>
</reference>
<keyword evidence="3 10" id="KW-0235">DNA replication</keyword>
<dbReference type="SUPFAM" id="SSF50729">
    <property type="entry name" value="PH domain-like"/>
    <property type="match status" value="1"/>
</dbReference>
<dbReference type="Proteomes" id="UP000245768">
    <property type="component" value="Unassembled WGS sequence"/>
</dbReference>
<dbReference type="InterPro" id="IPR050454">
    <property type="entry name" value="RTT106/SSRP1_HistChap/FACT"/>
</dbReference>
<evidence type="ECO:0000256" key="5">
    <source>
        <dbReference type="ARBA" id="ARBA00023015"/>
    </source>
</evidence>
<dbReference type="InParanoid" id="A0A316YV70"/>
<dbReference type="OrthoDB" id="498543at2759"/>
<dbReference type="GO" id="GO:0006281">
    <property type="term" value="P:DNA repair"/>
    <property type="evidence" value="ECO:0007669"/>
    <property type="project" value="UniProtKB-KW"/>
</dbReference>
<evidence type="ECO:0000256" key="3">
    <source>
        <dbReference type="ARBA" id="ARBA00022705"/>
    </source>
</evidence>
<evidence type="ECO:0000256" key="1">
    <source>
        <dbReference type="ARBA" id="ARBA00010060"/>
    </source>
</evidence>
<keyword evidence="7 10" id="KW-0234">DNA repair</keyword>
<dbReference type="InterPro" id="IPR013719">
    <property type="entry name" value="RTT106/SPT16-like_middle_dom"/>
</dbReference>
<dbReference type="GO" id="GO:0042393">
    <property type="term" value="F:histone binding"/>
    <property type="evidence" value="ECO:0007669"/>
    <property type="project" value="TreeGrafter"/>
</dbReference>
<keyword evidence="8 10" id="KW-0539">Nucleus</keyword>
<dbReference type="Gene3D" id="2.30.29.220">
    <property type="entry name" value="Structure-specific recognition protein (SSRP1)"/>
    <property type="match status" value="1"/>
</dbReference>
<evidence type="ECO:0000256" key="2">
    <source>
        <dbReference type="ARBA" id="ARBA00022454"/>
    </source>
</evidence>
<dbReference type="Gene3D" id="2.30.29.150">
    <property type="match status" value="1"/>
</dbReference>
<dbReference type="InterPro" id="IPR011993">
    <property type="entry name" value="PH-like_dom_sf"/>
</dbReference>
<evidence type="ECO:0000256" key="9">
    <source>
        <dbReference type="ARBA" id="ARBA00025370"/>
    </source>
</evidence>
<comment type="similarity">
    <text evidence="1 10">Belongs to the SSRP1 family.</text>
</comment>
<dbReference type="CDD" id="cd13231">
    <property type="entry name" value="PH2_SSRP1-like"/>
    <property type="match status" value="1"/>
</dbReference>
<dbReference type="Pfam" id="PF17292">
    <property type="entry name" value="POB3_N"/>
    <property type="match status" value="1"/>
</dbReference>
<dbReference type="InterPro" id="IPR048993">
    <property type="entry name" value="SSRP1-like_PH1"/>
</dbReference>
<keyword evidence="5 10" id="KW-0805">Transcription regulation</keyword>
<dbReference type="PANTHER" id="PTHR45849:SF1">
    <property type="entry name" value="FACT COMPLEX SUBUNIT SSRP1"/>
    <property type="match status" value="1"/>
</dbReference>
<gene>
    <name evidence="13" type="ORF">FA10DRAFT_236548</name>
</gene>
<organism evidence="13 14">
    <name type="scientific">Acaromyces ingoldii</name>
    <dbReference type="NCBI Taxonomy" id="215250"/>
    <lineage>
        <taxon>Eukaryota</taxon>
        <taxon>Fungi</taxon>
        <taxon>Dikarya</taxon>
        <taxon>Basidiomycota</taxon>
        <taxon>Ustilaginomycotina</taxon>
        <taxon>Exobasidiomycetes</taxon>
        <taxon>Exobasidiales</taxon>
        <taxon>Cryptobasidiaceae</taxon>
        <taxon>Acaromyces</taxon>
    </lineage>
</organism>
<dbReference type="FunFam" id="2.30.29.150:FF:000001">
    <property type="entry name" value="Fact complex subunit ssrp1"/>
    <property type="match status" value="1"/>
</dbReference>
<keyword evidence="4 10" id="KW-0227">DNA damage</keyword>
<proteinExistence type="inferred from homology"/>
<dbReference type="InterPro" id="IPR024954">
    <property type="entry name" value="SSRP1_DD"/>
</dbReference>
<feature type="compositionally biased region" description="Acidic residues" evidence="11">
    <location>
        <begin position="546"/>
        <end position="561"/>
    </location>
</feature>
<dbReference type="PRINTS" id="PR00887">
    <property type="entry name" value="SSRCOGNITION"/>
</dbReference>
<keyword evidence="6 10" id="KW-0804">Transcription</keyword>
<dbReference type="GeneID" id="37040997"/>
<evidence type="ECO:0000256" key="4">
    <source>
        <dbReference type="ARBA" id="ARBA00022763"/>
    </source>
</evidence>
<keyword evidence="2 10" id="KW-0158">Chromosome</keyword>
<evidence type="ECO:0000256" key="11">
    <source>
        <dbReference type="SAM" id="MobiDB-lite"/>
    </source>
</evidence>
<feature type="region of interest" description="Disordered" evidence="11">
    <location>
        <begin position="486"/>
        <end position="573"/>
    </location>
</feature>
<dbReference type="InterPro" id="IPR035417">
    <property type="entry name" value="SSRP1/POB3_N"/>
</dbReference>
<feature type="compositionally biased region" description="Low complexity" evidence="11">
    <location>
        <begin position="166"/>
        <end position="178"/>
    </location>
</feature>
<dbReference type="GO" id="GO:0035101">
    <property type="term" value="C:FACT complex"/>
    <property type="evidence" value="ECO:0007669"/>
    <property type="project" value="TreeGrafter"/>
</dbReference>
<feature type="region of interest" description="Disordered" evidence="11">
    <location>
        <begin position="165"/>
        <end position="185"/>
    </location>
</feature>
<feature type="compositionally biased region" description="Acidic residues" evidence="11">
    <location>
        <begin position="489"/>
        <end position="500"/>
    </location>
</feature>
<dbReference type="Pfam" id="PF21103">
    <property type="entry name" value="PH1_SSRP1-like"/>
    <property type="match status" value="1"/>
</dbReference>
<dbReference type="EMBL" id="KZ819634">
    <property type="protein sequence ID" value="PWN93179.1"/>
    <property type="molecule type" value="Genomic_DNA"/>
</dbReference>
<dbReference type="FunCoup" id="A0A316YV70">
    <property type="interactions" value="686"/>
</dbReference>
<dbReference type="GO" id="GO:0031491">
    <property type="term" value="F:nucleosome binding"/>
    <property type="evidence" value="ECO:0007669"/>
    <property type="project" value="TreeGrafter"/>
</dbReference>
<dbReference type="Gene3D" id="2.30.29.30">
    <property type="entry name" value="Pleckstrin-homology domain (PH domain)/Phosphotyrosine-binding domain (PTB)"/>
    <property type="match status" value="2"/>
</dbReference>
<evidence type="ECO:0000259" key="12">
    <source>
        <dbReference type="SMART" id="SM01287"/>
    </source>
</evidence>
<feature type="domain" description="Histone chaperone RTT106/FACT complex subunit SPT16-like middle" evidence="12">
    <location>
        <begin position="381"/>
        <end position="474"/>
    </location>
</feature>
<evidence type="ECO:0000313" key="14">
    <source>
        <dbReference type="Proteomes" id="UP000245768"/>
    </source>
</evidence>
<keyword evidence="14" id="KW-1185">Reference proteome</keyword>
<dbReference type="Pfam" id="PF03531">
    <property type="entry name" value="SSrecog"/>
    <property type="match status" value="1"/>
</dbReference>
<comment type="function">
    <text evidence="9 10">Component of the FACT complex, a general chromatin factor that acts to reorganize nucleosomes. The FACT complex is involved in multiple processes that require DNA as a template such as mRNA elongation, DNA replication and DNA repair. During transcription elongation the FACT complex acts as a histone chaperone that both destabilizes and restores nucleosomal structure. It facilitates the passage of RNA polymerase II and transcription by promoting the dissociation of one histone H2A-H2B dimer from the nucleosome, then subsequently promotes the reestablishment of the nucleosome following the passage of RNA polymerase II.</text>
</comment>
<evidence type="ECO:0000313" key="13">
    <source>
        <dbReference type="EMBL" id="PWN93179.1"/>
    </source>
</evidence>
<dbReference type="InterPro" id="IPR038167">
    <property type="entry name" value="SSRP1_sf"/>
</dbReference>
<feature type="compositionally biased region" description="Acidic residues" evidence="11">
    <location>
        <begin position="518"/>
        <end position="538"/>
    </location>
</feature>
<evidence type="ECO:0000256" key="8">
    <source>
        <dbReference type="ARBA" id="ARBA00023242"/>
    </source>
</evidence>
<dbReference type="SMART" id="SM01287">
    <property type="entry name" value="Rtt106"/>
    <property type="match status" value="1"/>
</dbReference>
<dbReference type="PANTHER" id="PTHR45849">
    <property type="entry name" value="FACT COMPLEX SUBUNIT SSRP1"/>
    <property type="match status" value="1"/>
</dbReference>
<dbReference type="CDD" id="cd13230">
    <property type="entry name" value="PH1_SSRP1-like"/>
    <property type="match status" value="1"/>
</dbReference>
<dbReference type="GO" id="GO:0006260">
    <property type="term" value="P:DNA replication"/>
    <property type="evidence" value="ECO:0007669"/>
    <property type="project" value="UniProtKB-KW"/>
</dbReference>
<dbReference type="InterPro" id="IPR000969">
    <property type="entry name" value="SSRP1/POB3"/>
</dbReference>
<sequence length="573" mass="63907">MAAHVTFDTIYHGLDTTPGKLRLQEGGLGWKATASQDGSSGATFTLEADKMATFQWMRVARGYQLRIQLKGSESRRETFDGFHRDDLDRLSDVLNKYFSKRLDQVEVSSRGWNWGKTEIEDNDVRFLVRGKLAFELPVKHIANTNIASKTEVGMEFINPEQQQPVANTGSAANGGAASKAKKQKGDQLVEMRFHIPGTVEKGSDNDDDDDEEEEETAANAFNEAIKAKADIGQVAGDGIIVFKEVLVLTPRGRFDIDMYPGFLRLRGKTYDYKVLYSSITRLFLLPRPDDVHVSFVVGLDPPIRQGQTRYPYLVMQFVREEEMDAELNLDDETIQEKYEGKLKRRYEEPTFKIVTTLFRVLSGQRLVAPGEDSFESSANGSPCLKCNVKATDGLLYPLDKQLIWVSKQPVHIRYDDIHQVVFSRVGGAVASSKTFDLRVIQRSGPEHTFQSLSREEHDALSKHFSARKVRVKNEMAEAAEAMAAVAALSDDDDEDMDDASDSGLKKRVKKPTKASNAMDDDDDDESSEDEDFEAESSDDGSPSEASSDDDSGAETGSDDMADEPKKKKKKTSK</sequence>
<dbReference type="RefSeq" id="XP_025380377.1">
    <property type="nucleotide sequence ID" value="XM_025519081.1"/>
</dbReference>